<reference evidence="1" key="1">
    <citation type="submission" date="2022-04" db="EMBL/GenBank/DDBJ databases">
        <title>Chromosome-scale genome assembly of Holotrichia oblita Faldermann.</title>
        <authorList>
            <person name="Rongchong L."/>
        </authorList>
    </citation>
    <scope>NUCLEOTIDE SEQUENCE</scope>
    <source>
        <strain evidence="1">81SQS9</strain>
    </source>
</reference>
<accession>A0ACB9TML0</accession>
<evidence type="ECO:0000313" key="2">
    <source>
        <dbReference type="Proteomes" id="UP001056778"/>
    </source>
</evidence>
<proteinExistence type="predicted"/>
<protein>
    <submittedName>
        <fullName evidence="1">Uncharacterized protein</fullName>
    </submittedName>
</protein>
<dbReference type="Proteomes" id="UP001056778">
    <property type="component" value="Chromosome 2"/>
</dbReference>
<keyword evidence="2" id="KW-1185">Reference proteome</keyword>
<gene>
    <name evidence="1" type="ORF">MML48_2g00000902</name>
</gene>
<dbReference type="EMBL" id="CM043016">
    <property type="protein sequence ID" value="KAI4468002.1"/>
    <property type="molecule type" value="Genomic_DNA"/>
</dbReference>
<organism evidence="1 2">
    <name type="scientific">Holotrichia oblita</name>
    <name type="common">Chafer beetle</name>
    <dbReference type="NCBI Taxonomy" id="644536"/>
    <lineage>
        <taxon>Eukaryota</taxon>
        <taxon>Metazoa</taxon>
        <taxon>Ecdysozoa</taxon>
        <taxon>Arthropoda</taxon>
        <taxon>Hexapoda</taxon>
        <taxon>Insecta</taxon>
        <taxon>Pterygota</taxon>
        <taxon>Neoptera</taxon>
        <taxon>Endopterygota</taxon>
        <taxon>Coleoptera</taxon>
        <taxon>Polyphaga</taxon>
        <taxon>Scarabaeiformia</taxon>
        <taxon>Scarabaeidae</taxon>
        <taxon>Melolonthinae</taxon>
        <taxon>Holotrichia</taxon>
    </lineage>
</organism>
<comment type="caution">
    <text evidence="1">The sequence shown here is derived from an EMBL/GenBank/DDBJ whole genome shotgun (WGS) entry which is preliminary data.</text>
</comment>
<sequence length="328" mass="38094">MDDKSHVLQVSFFWPAQRETVKREFRKTAEIDGIVGAIDGTFIAIKVPQHDAEAYITRKCQYAITLPAICDVSMKFIDCYVGYPGSISGCRIFHNSDIYQRITNNRAEYLDEGEFIFGDKAYPLLSWCMIPYVDRGNLNAAQKNFNRKVSQTCQVIERSFAVLFGWFRRLKYLDVNKPEFIPSTVLGACVLHNMCLQNNEDIRHLVEEGLANVEGNEIVDPPRKNAPTDCKDCNKCYIGQTKQYLKKRIYDHQYTVTHNVTAETALSKHSKDRRHNFDFQNTKILKKENNYKKRLIYEMIYIKKDENAVNFRTDIDNLSVIYNNLIHA</sequence>
<evidence type="ECO:0000313" key="1">
    <source>
        <dbReference type="EMBL" id="KAI4468002.1"/>
    </source>
</evidence>
<name>A0ACB9TML0_HOLOL</name>